<evidence type="ECO:0000313" key="2">
    <source>
        <dbReference type="Proteomes" id="UP001221566"/>
    </source>
</evidence>
<comment type="caution">
    <text evidence="1">The sequence shown here is derived from an EMBL/GenBank/DDBJ whole genome shotgun (WGS) entry which is preliminary data.</text>
</comment>
<proteinExistence type="predicted"/>
<sequence length="55" mass="5667">MTRQPATKKAPARLPMSAADALAFVMNGRHIDYAALAKVGDVISGKQVAPNGTAS</sequence>
<evidence type="ECO:0000313" key="1">
    <source>
        <dbReference type="EMBL" id="MDC7692615.1"/>
    </source>
</evidence>
<dbReference type="Proteomes" id="UP001221566">
    <property type="component" value="Unassembled WGS sequence"/>
</dbReference>
<reference evidence="1 2" key="1">
    <citation type="submission" date="2023-01" db="EMBL/GenBank/DDBJ databases">
        <title>Novel species of the genus Vogesella isolated from rivers.</title>
        <authorList>
            <person name="Lu H."/>
        </authorList>
    </citation>
    <scope>NUCLEOTIDE SEQUENCE [LARGE SCALE GENOMIC DNA]</scope>
    <source>
        <strain evidence="1 2">SH7W</strain>
    </source>
</reference>
<gene>
    <name evidence="1" type="ORF">PQU93_17780</name>
</gene>
<name>A0ABT5I8X2_VOGIN</name>
<organism evidence="1 2">
    <name type="scientific">Vogesella indigofera</name>
    <name type="common">Pseudomonas indigofera</name>
    <dbReference type="NCBI Taxonomy" id="45465"/>
    <lineage>
        <taxon>Bacteria</taxon>
        <taxon>Pseudomonadati</taxon>
        <taxon>Pseudomonadota</taxon>
        <taxon>Betaproteobacteria</taxon>
        <taxon>Neisseriales</taxon>
        <taxon>Chromobacteriaceae</taxon>
        <taxon>Vogesella</taxon>
    </lineage>
</organism>
<keyword evidence="2" id="KW-1185">Reference proteome</keyword>
<dbReference type="RefSeq" id="WP_272804186.1">
    <property type="nucleotide sequence ID" value="NZ_JAQQKY010000018.1"/>
</dbReference>
<accession>A0ABT5I8X2</accession>
<dbReference type="EMBL" id="JAQQKY010000018">
    <property type="protein sequence ID" value="MDC7692615.1"/>
    <property type="molecule type" value="Genomic_DNA"/>
</dbReference>
<protein>
    <submittedName>
        <fullName evidence="1">Uncharacterized protein</fullName>
    </submittedName>
</protein>